<dbReference type="GO" id="GO:0008610">
    <property type="term" value="P:lipid biosynthetic process"/>
    <property type="evidence" value="ECO:0007669"/>
    <property type="project" value="InterPro"/>
</dbReference>
<dbReference type="GO" id="GO:0020037">
    <property type="term" value="F:heme binding"/>
    <property type="evidence" value="ECO:0007669"/>
    <property type="project" value="InterPro"/>
</dbReference>
<dbReference type="SMART" id="SM00360">
    <property type="entry name" value="RRM"/>
    <property type="match status" value="3"/>
</dbReference>
<dbReference type="SUPFAM" id="SSF55856">
    <property type="entry name" value="Cytochrome b5-like heme/steroid binding domain"/>
    <property type="match status" value="1"/>
</dbReference>
<dbReference type="GO" id="GO:0003723">
    <property type="term" value="F:RNA binding"/>
    <property type="evidence" value="ECO:0007669"/>
    <property type="project" value="UniProtKB-UniRule"/>
</dbReference>
<evidence type="ECO:0000256" key="9">
    <source>
        <dbReference type="SAM" id="Phobius"/>
    </source>
</evidence>
<dbReference type="GO" id="GO:0016491">
    <property type="term" value="F:oxidoreductase activity"/>
    <property type="evidence" value="ECO:0007669"/>
    <property type="project" value="InterPro"/>
</dbReference>
<feature type="compositionally biased region" description="Basic and acidic residues" evidence="8">
    <location>
        <begin position="500"/>
        <end position="528"/>
    </location>
</feature>
<feature type="domain" description="RRM" evidence="10">
    <location>
        <begin position="544"/>
        <end position="621"/>
    </location>
</feature>
<evidence type="ECO:0000256" key="4">
    <source>
        <dbReference type="ARBA" id="ARBA00022737"/>
    </source>
</evidence>
<dbReference type="CDD" id="cd12284">
    <property type="entry name" value="RRM2_RBM23_RBM39"/>
    <property type="match status" value="1"/>
</dbReference>
<organism evidence="12 13">
    <name type="scientific">Phialemonium atrogriseum</name>
    <dbReference type="NCBI Taxonomy" id="1093897"/>
    <lineage>
        <taxon>Eukaryota</taxon>
        <taxon>Fungi</taxon>
        <taxon>Dikarya</taxon>
        <taxon>Ascomycota</taxon>
        <taxon>Pezizomycotina</taxon>
        <taxon>Sordariomycetes</taxon>
        <taxon>Sordariomycetidae</taxon>
        <taxon>Cephalothecales</taxon>
        <taxon>Cephalothecaceae</taxon>
        <taxon>Phialemonium</taxon>
    </lineage>
</organism>
<evidence type="ECO:0000313" key="12">
    <source>
        <dbReference type="EMBL" id="KAK1765511.1"/>
    </source>
</evidence>
<protein>
    <submittedName>
        <fullName evidence="12">Uncharacterized protein</fullName>
    </submittedName>
</protein>
<dbReference type="GO" id="GO:0005634">
    <property type="term" value="C:nucleus"/>
    <property type="evidence" value="ECO:0007669"/>
    <property type="project" value="InterPro"/>
</dbReference>
<dbReference type="PRINTS" id="PR00363">
    <property type="entry name" value="CYTOCHROMEB5"/>
</dbReference>
<comment type="caution">
    <text evidence="12">The sequence shown here is derived from an EMBL/GenBank/DDBJ whole genome shotgun (WGS) entry which is preliminary data.</text>
</comment>
<dbReference type="Gene3D" id="3.30.70.330">
    <property type="match status" value="3"/>
</dbReference>
<evidence type="ECO:0000256" key="6">
    <source>
        <dbReference type="ARBA" id="ARBA00023004"/>
    </source>
</evidence>
<feature type="domain" description="RRM" evidence="10">
    <location>
        <begin position="643"/>
        <end position="720"/>
    </location>
</feature>
<evidence type="ECO:0000256" key="5">
    <source>
        <dbReference type="ARBA" id="ARBA00022884"/>
    </source>
</evidence>
<feature type="region of interest" description="Disordered" evidence="8">
    <location>
        <begin position="742"/>
        <end position="776"/>
    </location>
</feature>
<keyword evidence="9" id="KW-1133">Transmembrane helix</keyword>
<dbReference type="SMART" id="SM01117">
    <property type="entry name" value="Cyt-b5"/>
    <property type="match status" value="1"/>
</dbReference>
<dbReference type="PANTHER" id="PTHR48036">
    <property type="entry name" value="SPLICING FACTOR (PAD-1), PUTATIVE (AFU_ORTHOLOGUE AFUA_1G15810)-RELATED"/>
    <property type="match status" value="1"/>
</dbReference>
<dbReference type="FunFam" id="3.30.70.330:FF:000172">
    <property type="entry name" value="RNA splicing factor Pad-1"/>
    <property type="match status" value="1"/>
</dbReference>
<evidence type="ECO:0000256" key="7">
    <source>
        <dbReference type="PROSITE-ProRule" id="PRU00176"/>
    </source>
</evidence>
<evidence type="ECO:0000256" key="2">
    <source>
        <dbReference type="ARBA" id="ARBA00022617"/>
    </source>
</evidence>
<keyword evidence="1" id="KW-0597">Phosphoprotein</keyword>
<dbReference type="PROSITE" id="PS50255">
    <property type="entry name" value="CYTOCHROME_B5_2"/>
    <property type="match status" value="1"/>
</dbReference>
<sequence length="929" mass="104951">MPSATLPTFTLAEVESHNTKKSLYVTLGKNVYDLTDFVDSHPGGADLVLQYAGKDVADILKDETSHPHSETAYEVLDESLVGFLASGKAAANGSASANCVANGVANGSAKAAGNAPDVHPRTGMSCEEDLNKETDPVGDYKTHKFLDLNRPLFSQVWYGGFSKEFYLDQVHRPRHYKGGESAPLFGNFLEPLSKTPWWLIPIIWLPPVCYGVYLAHQGFNTGLEQAAYFVLGISIWTLLEYVIHRCLFHLDHYLPDNHVFLTLHFVLHGVHHYLPMDKLRLVMPPTLFVALASPFWKLAHFIFFWDWNIATTVFCGAVFGYICYDLTHYFLHHQNLPLWYKGLKKYHLQHHFLDYENGFGITSRFWDRVFGTEIGEGNASGRKGEGEGEEGRKLELETSRDGNGNRGQGRDRDRERKVRTRSPEHRGSRRGTPSEHGRDTPRSETGSHRSRRRSRSRDSDRRHSRRDRDGDYYRSRGGRSRTRTRSPNGHYRNRRGGHRRDRDRDDHGYRRRDDERDRLRGGDNRNAPRDAPPAQLTEDERDRRTVFVQQLAARLRTKELKEFFEKVGPVAEAQIVKDRVSNRSKGVGYVEFKNEESVAAALQLTGQKLLGIPVIVQLTEAEKNRQVRNTEASGQHPNSIPFHRLYVGNIHFSITEQDLQNVFEPFGELEFVQLQKDDTGRSRGYGFVQFRDAGQAREALEKMNGFDLAGRPIRVGLGNDKFTPESTANLLQRFQGQNQQYQGSAFSGAGGRGAANSAFDRAGGRDNEKGTGASALDDTDVAGVNFNNYSRDALMRKLARTDEPSNGTNERQIIKPKTEAKPLPINVNMASRCVVLRNMFDPTEEEGEDWIKELEDDVRQEAEEKYGHVVHISLDTNSPGDIYLKFDKVQGGENAIKGLNGRYFGGRMITAAPVVDAVYSSLFSRTKAI</sequence>
<evidence type="ECO:0000256" key="8">
    <source>
        <dbReference type="SAM" id="MobiDB-lite"/>
    </source>
</evidence>
<keyword evidence="4" id="KW-0677">Repeat</keyword>
<dbReference type="InterPro" id="IPR018506">
    <property type="entry name" value="Cyt_B5_heme-BS"/>
</dbReference>
<keyword evidence="9" id="KW-0812">Transmembrane</keyword>
<accession>A0AAJ0BWG2</accession>
<keyword evidence="6" id="KW-0408">Iron</keyword>
<feature type="compositionally biased region" description="Basic and acidic residues" evidence="8">
    <location>
        <begin position="408"/>
        <end position="447"/>
    </location>
</feature>
<feature type="transmembrane region" description="Helical" evidence="9">
    <location>
        <begin position="226"/>
        <end position="243"/>
    </location>
</feature>
<dbReference type="Pfam" id="PF15519">
    <property type="entry name" value="RBM39linker"/>
    <property type="match status" value="1"/>
</dbReference>
<dbReference type="Proteomes" id="UP001244011">
    <property type="component" value="Unassembled WGS sequence"/>
</dbReference>
<feature type="transmembrane region" description="Helical" evidence="9">
    <location>
        <begin position="286"/>
        <end position="305"/>
    </location>
</feature>
<keyword evidence="2" id="KW-0349">Heme</keyword>
<dbReference type="InterPro" id="IPR006509">
    <property type="entry name" value="RBM39_SF"/>
</dbReference>
<gene>
    <name evidence="12" type="ORF">QBC33DRAFT_579629</name>
</gene>
<evidence type="ECO:0000313" key="13">
    <source>
        <dbReference type="Proteomes" id="UP001244011"/>
    </source>
</evidence>
<dbReference type="Pfam" id="PF00173">
    <property type="entry name" value="Cyt-b5"/>
    <property type="match status" value="1"/>
</dbReference>
<dbReference type="InterPro" id="IPR001199">
    <property type="entry name" value="Cyt_B5-like_heme/steroid-bd"/>
</dbReference>
<feature type="region of interest" description="Disordered" evidence="8">
    <location>
        <begin position="377"/>
        <end position="542"/>
    </location>
</feature>
<dbReference type="InterPro" id="IPR035979">
    <property type="entry name" value="RBD_domain_sf"/>
</dbReference>
<dbReference type="InterPro" id="IPR036400">
    <property type="entry name" value="Cyt_B5-like_heme/steroid_sf"/>
</dbReference>
<reference evidence="12" key="1">
    <citation type="submission" date="2023-06" db="EMBL/GenBank/DDBJ databases">
        <title>Genome-scale phylogeny and comparative genomics of the fungal order Sordariales.</title>
        <authorList>
            <consortium name="Lawrence Berkeley National Laboratory"/>
            <person name="Hensen N."/>
            <person name="Bonometti L."/>
            <person name="Westerberg I."/>
            <person name="Brannstrom I.O."/>
            <person name="Guillou S."/>
            <person name="Cros-Aarteil S."/>
            <person name="Calhoun S."/>
            <person name="Haridas S."/>
            <person name="Kuo A."/>
            <person name="Mondo S."/>
            <person name="Pangilinan J."/>
            <person name="Riley R."/>
            <person name="Labutti K."/>
            <person name="Andreopoulos B."/>
            <person name="Lipzen A."/>
            <person name="Chen C."/>
            <person name="Yanf M."/>
            <person name="Daum C."/>
            <person name="Ng V."/>
            <person name="Clum A."/>
            <person name="Steindorff A."/>
            <person name="Ohm R."/>
            <person name="Martin F."/>
            <person name="Silar P."/>
            <person name="Natvig D."/>
            <person name="Lalanne C."/>
            <person name="Gautier V."/>
            <person name="Ament-Velasquez S.L."/>
            <person name="Kruys A."/>
            <person name="Hutchinson M.I."/>
            <person name="Powell A.J."/>
            <person name="Barry K."/>
            <person name="Miller A.N."/>
            <person name="Grigoriev I.V."/>
            <person name="Debuchy R."/>
            <person name="Gladieux P."/>
            <person name="Thoren M.H."/>
            <person name="Johannesson H."/>
        </authorList>
    </citation>
    <scope>NUCLEOTIDE SEQUENCE</scope>
    <source>
        <strain evidence="12">8032-3</strain>
    </source>
</reference>
<dbReference type="SUPFAM" id="SSF54928">
    <property type="entry name" value="RNA-binding domain, RBD"/>
    <property type="match status" value="2"/>
</dbReference>
<dbReference type="FunFam" id="3.10.120.10:FF:000007">
    <property type="entry name" value="Sulfite oxidase, mitochondrial"/>
    <property type="match status" value="1"/>
</dbReference>
<evidence type="ECO:0000256" key="3">
    <source>
        <dbReference type="ARBA" id="ARBA00022723"/>
    </source>
</evidence>
<dbReference type="GeneID" id="85314338"/>
<name>A0AAJ0BWG2_9PEZI</name>
<keyword evidence="9" id="KW-0472">Membrane</keyword>
<dbReference type="EMBL" id="MU839015">
    <property type="protein sequence ID" value="KAK1765511.1"/>
    <property type="molecule type" value="Genomic_DNA"/>
</dbReference>
<dbReference type="GO" id="GO:0006397">
    <property type="term" value="P:mRNA processing"/>
    <property type="evidence" value="ECO:0007669"/>
    <property type="project" value="InterPro"/>
</dbReference>
<dbReference type="InterPro" id="IPR029123">
    <property type="entry name" value="RBM39_linker"/>
</dbReference>
<dbReference type="FunFam" id="3.30.70.330:FF:000354">
    <property type="entry name" value="RNA splicing factor Pad-1"/>
    <property type="match status" value="1"/>
</dbReference>
<feature type="compositionally biased region" description="Basic and acidic residues" evidence="8">
    <location>
        <begin position="382"/>
        <end position="400"/>
    </location>
</feature>
<dbReference type="InterPro" id="IPR012677">
    <property type="entry name" value="Nucleotide-bd_a/b_plait_sf"/>
</dbReference>
<dbReference type="Pfam" id="PF00076">
    <property type="entry name" value="RRM_1"/>
    <property type="match status" value="2"/>
</dbReference>
<dbReference type="Gene3D" id="3.10.120.10">
    <property type="entry name" value="Cytochrome b5-like heme/steroid binding domain"/>
    <property type="match status" value="1"/>
</dbReference>
<dbReference type="PROSITE" id="PS00191">
    <property type="entry name" value="CYTOCHROME_B5_1"/>
    <property type="match status" value="1"/>
</dbReference>
<dbReference type="CDD" id="cd12283">
    <property type="entry name" value="RRM1_RBM39_like"/>
    <property type="match status" value="1"/>
</dbReference>
<evidence type="ECO:0000259" key="10">
    <source>
        <dbReference type="PROSITE" id="PS50102"/>
    </source>
</evidence>
<dbReference type="AlphaFoldDB" id="A0AAJ0BWG2"/>
<feature type="transmembrane region" description="Helical" evidence="9">
    <location>
        <begin position="197"/>
        <end position="214"/>
    </location>
</feature>
<dbReference type="CDD" id="cd12285">
    <property type="entry name" value="RRM3_RBM39_like"/>
    <property type="match status" value="1"/>
</dbReference>
<dbReference type="NCBIfam" id="TIGR01622">
    <property type="entry name" value="SF-CC1"/>
    <property type="match status" value="1"/>
</dbReference>
<feature type="transmembrane region" description="Helical" evidence="9">
    <location>
        <begin position="311"/>
        <end position="331"/>
    </location>
</feature>
<dbReference type="PROSITE" id="PS50102">
    <property type="entry name" value="RRM"/>
    <property type="match status" value="3"/>
</dbReference>
<keyword evidence="13" id="KW-1185">Reference proteome</keyword>
<feature type="compositionally biased region" description="Basic and acidic residues" evidence="8">
    <location>
        <begin position="456"/>
        <end position="474"/>
    </location>
</feature>
<keyword evidence="5 7" id="KW-0694">RNA-binding</keyword>
<dbReference type="RefSeq" id="XP_060281724.1">
    <property type="nucleotide sequence ID" value="XM_060431151.1"/>
</dbReference>
<evidence type="ECO:0000259" key="11">
    <source>
        <dbReference type="PROSITE" id="PS50255"/>
    </source>
</evidence>
<keyword evidence="3" id="KW-0479">Metal-binding</keyword>
<dbReference type="FunFam" id="3.30.70.330:FF:000291">
    <property type="entry name" value="CC1-like family splicing factor"/>
    <property type="match status" value="1"/>
</dbReference>
<dbReference type="InterPro" id="IPR006694">
    <property type="entry name" value="Fatty_acid_hydroxylase"/>
</dbReference>
<dbReference type="GO" id="GO:0005506">
    <property type="term" value="F:iron ion binding"/>
    <property type="evidence" value="ECO:0007669"/>
    <property type="project" value="InterPro"/>
</dbReference>
<dbReference type="Pfam" id="PF04116">
    <property type="entry name" value="FA_hydroxylase"/>
    <property type="match status" value="1"/>
</dbReference>
<proteinExistence type="predicted"/>
<dbReference type="InterPro" id="IPR000504">
    <property type="entry name" value="RRM_dom"/>
</dbReference>
<evidence type="ECO:0000256" key="1">
    <source>
        <dbReference type="ARBA" id="ARBA00022553"/>
    </source>
</evidence>
<feature type="domain" description="Cytochrome b5 heme-binding" evidence="11">
    <location>
        <begin position="6"/>
        <end position="85"/>
    </location>
</feature>
<feature type="domain" description="RRM" evidence="10">
    <location>
        <begin position="832"/>
        <end position="916"/>
    </location>
</feature>